<organism evidence="1 2">
    <name type="scientific">Pluteus cervinus</name>
    <dbReference type="NCBI Taxonomy" id="181527"/>
    <lineage>
        <taxon>Eukaryota</taxon>
        <taxon>Fungi</taxon>
        <taxon>Dikarya</taxon>
        <taxon>Basidiomycota</taxon>
        <taxon>Agaricomycotina</taxon>
        <taxon>Agaricomycetes</taxon>
        <taxon>Agaricomycetidae</taxon>
        <taxon>Agaricales</taxon>
        <taxon>Pluteineae</taxon>
        <taxon>Pluteaceae</taxon>
        <taxon>Pluteus</taxon>
    </lineage>
</organism>
<dbReference type="Proteomes" id="UP000308600">
    <property type="component" value="Unassembled WGS sequence"/>
</dbReference>
<evidence type="ECO:0000313" key="2">
    <source>
        <dbReference type="Proteomes" id="UP000308600"/>
    </source>
</evidence>
<sequence length="416" mass="46936">MSSATEIPSAEALERVSELEVDNSKGEKVKFGSLYTEQKVVVVFIRHFFCGACQAYVEKLATVATSDLEATNTKLVIVGCGEWSAIQYYKTGDRGKLFPRHQEAGAVGYCNYTWQSKSLPVDHPFKPLVGFRHPADSWCSGEEDLAMGKIVDSLGLLQIQKHKIHPDLLDGSTTLYPNEKDEYPTDPNSYQFPPGCSSARYTSLFHPSVLGIEQALTRVGGDIRPQDCFGHYRDTDHDKDLYFLIEYYTDDTPSPRDRHWSLRWQVWNPSNGARALRCLEVVSSISKDFLVNWGPYSSTLHVAETGARRLWLKLPSKYSLGERRKWEQIAWNVGAIQPNGDWNCQNWLAAVFAVAVTWGLLEGDFVVGLVNRVLEGDHTSMTGRTRCWSLRVYQIAFRLCRKIGMGEPKPGSRRVA</sequence>
<evidence type="ECO:0000313" key="1">
    <source>
        <dbReference type="EMBL" id="TFK66422.1"/>
    </source>
</evidence>
<keyword evidence="2" id="KW-1185">Reference proteome</keyword>
<protein>
    <submittedName>
        <fullName evidence="1">Uncharacterized protein</fullName>
    </submittedName>
</protein>
<name>A0ACD3ALP5_9AGAR</name>
<accession>A0ACD3ALP5</accession>
<proteinExistence type="predicted"/>
<gene>
    <name evidence="1" type="ORF">BDN72DRAFT_880289</name>
</gene>
<reference evidence="1 2" key="1">
    <citation type="journal article" date="2019" name="Nat. Ecol. Evol.">
        <title>Megaphylogeny resolves global patterns of mushroom evolution.</title>
        <authorList>
            <person name="Varga T."/>
            <person name="Krizsan K."/>
            <person name="Foldi C."/>
            <person name="Dima B."/>
            <person name="Sanchez-Garcia M."/>
            <person name="Sanchez-Ramirez S."/>
            <person name="Szollosi G.J."/>
            <person name="Szarkandi J.G."/>
            <person name="Papp V."/>
            <person name="Albert L."/>
            <person name="Andreopoulos W."/>
            <person name="Angelini C."/>
            <person name="Antonin V."/>
            <person name="Barry K.W."/>
            <person name="Bougher N.L."/>
            <person name="Buchanan P."/>
            <person name="Buyck B."/>
            <person name="Bense V."/>
            <person name="Catcheside P."/>
            <person name="Chovatia M."/>
            <person name="Cooper J."/>
            <person name="Damon W."/>
            <person name="Desjardin D."/>
            <person name="Finy P."/>
            <person name="Geml J."/>
            <person name="Haridas S."/>
            <person name="Hughes K."/>
            <person name="Justo A."/>
            <person name="Karasinski D."/>
            <person name="Kautmanova I."/>
            <person name="Kiss B."/>
            <person name="Kocsube S."/>
            <person name="Kotiranta H."/>
            <person name="LaButti K.M."/>
            <person name="Lechner B.E."/>
            <person name="Liimatainen K."/>
            <person name="Lipzen A."/>
            <person name="Lukacs Z."/>
            <person name="Mihaltcheva S."/>
            <person name="Morgado L.N."/>
            <person name="Niskanen T."/>
            <person name="Noordeloos M.E."/>
            <person name="Ohm R.A."/>
            <person name="Ortiz-Santana B."/>
            <person name="Ovrebo C."/>
            <person name="Racz N."/>
            <person name="Riley R."/>
            <person name="Savchenko A."/>
            <person name="Shiryaev A."/>
            <person name="Soop K."/>
            <person name="Spirin V."/>
            <person name="Szebenyi C."/>
            <person name="Tomsovsky M."/>
            <person name="Tulloss R.E."/>
            <person name="Uehling J."/>
            <person name="Grigoriev I.V."/>
            <person name="Vagvolgyi C."/>
            <person name="Papp T."/>
            <person name="Martin F.M."/>
            <person name="Miettinen O."/>
            <person name="Hibbett D.S."/>
            <person name="Nagy L.G."/>
        </authorList>
    </citation>
    <scope>NUCLEOTIDE SEQUENCE [LARGE SCALE GENOMIC DNA]</scope>
    <source>
        <strain evidence="1 2">NL-1719</strain>
    </source>
</reference>
<dbReference type="EMBL" id="ML208405">
    <property type="protein sequence ID" value="TFK66422.1"/>
    <property type="molecule type" value="Genomic_DNA"/>
</dbReference>